<evidence type="ECO:0000256" key="1">
    <source>
        <dbReference type="SAM" id="MobiDB-lite"/>
    </source>
</evidence>
<comment type="caution">
    <text evidence="2">The sequence shown here is derived from an EMBL/GenBank/DDBJ whole genome shotgun (WGS) entry which is preliminary data.</text>
</comment>
<name>A0A1M2VE35_TRAPU</name>
<feature type="region of interest" description="Disordered" evidence="1">
    <location>
        <begin position="94"/>
        <end position="113"/>
    </location>
</feature>
<gene>
    <name evidence="2" type="ORF">TRAPUB_3305</name>
</gene>
<accession>A0A1M2VE35</accession>
<evidence type="ECO:0000313" key="2">
    <source>
        <dbReference type="EMBL" id="OJT05850.1"/>
    </source>
</evidence>
<keyword evidence="3" id="KW-1185">Reference proteome</keyword>
<evidence type="ECO:0000313" key="3">
    <source>
        <dbReference type="Proteomes" id="UP000184267"/>
    </source>
</evidence>
<dbReference type="EMBL" id="MNAD01001374">
    <property type="protein sequence ID" value="OJT05850.1"/>
    <property type="molecule type" value="Genomic_DNA"/>
</dbReference>
<sequence length="207" mass="23183">MPSSSEPFRRIIGRSASALRPASQVTVPDMRIRTHNLWSSLPAILPARPLLRPGPTDYRTAMLYSPRQLVARAMSCRPPLSLLSRLEFHRAAPGRTRARRLPPQALELPRPPPAPPVQLVSCGRMYQRMAIAPDRGALGSPRRCAHADGVLRATSTEALDARAFPRIEMRTSQMRLAPWPFHNYDMPPATVNFAYWNADVVPPILER</sequence>
<protein>
    <submittedName>
        <fullName evidence="2">Uncharacterized protein</fullName>
    </submittedName>
</protein>
<proteinExistence type="predicted"/>
<dbReference type="Proteomes" id="UP000184267">
    <property type="component" value="Unassembled WGS sequence"/>
</dbReference>
<reference evidence="2 3" key="1">
    <citation type="submission" date="2016-10" db="EMBL/GenBank/DDBJ databases">
        <title>Genome sequence of the basidiomycete white-rot fungus Trametes pubescens.</title>
        <authorList>
            <person name="Makela M.R."/>
            <person name="Granchi Z."/>
            <person name="Peng M."/>
            <person name="De Vries R.P."/>
            <person name="Grigoriev I."/>
            <person name="Riley R."/>
            <person name="Hilden K."/>
        </authorList>
    </citation>
    <scope>NUCLEOTIDE SEQUENCE [LARGE SCALE GENOMIC DNA]</scope>
    <source>
        <strain evidence="2 3">FBCC735</strain>
    </source>
</reference>
<dbReference type="AlphaFoldDB" id="A0A1M2VE35"/>
<organism evidence="2 3">
    <name type="scientific">Trametes pubescens</name>
    <name type="common">White-rot fungus</name>
    <dbReference type="NCBI Taxonomy" id="154538"/>
    <lineage>
        <taxon>Eukaryota</taxon>
        <taxon>Fungi</taxon>
        <taxon>Dikarya</taxon>
        <taxon>Basidiomycota</taxon>
        <taxon>Agaricomycotina</taxon>
        <taxon>Agaricomycetes</taxon>
        <taxon>Polyporales</taxon>
        <taxon>Polyporaceae</taxon>
        <taxon>Trametes</taxon>
    </lineage>
</organism>